<proteinExistence type="predicted"/>
<reference evidence="1 2" key="1">
    <citation type="submission" date="2024-11" db="EMBL/GenBank/DDBJ databases">
        <title>A near-complete genome assembly of Cinchona calisaya.</title>
        <authorList>
            <person name="Lian D.C."/>
            <person name="Zhao X.W."/>
            <person name="Wei L."/>
        </authorList>
    </citation>
    <scope>NUCLEOTIDE SEQUENCE [LARGE SCALE GENOMIC DNA]</scope>
    <source>
        <tissue evidence="1">Nenye</tissue>
    </source>
</reference>
<comment type="caution">
    <text evidence="1">The sequence shown here is derived from an EMBL/GenBank/DDBJ whole genome shotgun (WGS) entry which is preliminary data.</text>
</comment>
<accession>A0ABD3AVI0</accession>
<dbReference type="AlphaFoldDB" id="A0ABD3AVI0"/>
<dbReference type="Proteomes" id="UP001630127">
    <property type="component" value="Unassembled WGS sequence"/>
</dbReference>
<organism evidence="1 2">
    <name type="scientific">Cinchona calisaya</name>
    <dbReference type="NCBI Taxonomy" id="153742"/>
    <lineage>
        <taxon>Eukaryota</taxon>
        <taxon>Viridiplantae</taxon>
        <taxon>Streptophyta</taxon>
        <taxon>Embryophyta</taxon>
        <taxon>Tracheophyta</taxon>
        <taxon>Spermatophyta</taxon>
        <taxon>Magnoliopsida</taxon>
        <taxon>eudicotyledons</taxon>
        <taxon>Gunneridae</taxon>
        <taxon>Pentapetalae</taxon>
        <taxon>asterids</taxon>
        <taxon>lamiids</taxon>
        <taxon>Gentianales</taxon>
        <taxon>Rubiaceae</taxon>
        <taxon>Cinchonoideae</taxon>
        <taxon>Cinchoneae</taxon>
        <taxon>Cinchona</taxon>
    </lineage>
</organism>
<evidence type="ECO:0000313" key="2">
    <source>
        <dbReference type="Proteomes" id="UP001630127"/>
    </source>
</evidence>
<evidence type="ECO:0000313" key="1">
    <source>
        <dbReference type="EMBL" id="KAL3535068.1"/>
    </source>
</evidence>
<gene>
    <name evidence="1" type="ORF">ACH5RR_003529</name>
</gene>
<sequence>MMVAGGQGNGWAGVIGRRQLVGRLRESESKHMAMVFFSHQFVKVFTFGKAEFGISTKVAVALRFLLWQYHLPELLLLKCLLLESENEATKRDSGILQGWLPPLRLAHDFFIKKTNRPSKFIFLFSFSYSLGK</sequence>
<dbReference type="EMBL" id="JBJUIK010000002">
    <property type="protein sequence ID" value="KAL3535068.1"/>
    <property type="molecule type" value="Genomic_DNA"/>
</dbReference>
<protein>
    <submittedName>
        <fullName evidence="1">Uncharacterized protein</fullName>
    </submittedName>
</protein>
<keyword evidence="2" id="KW-1185">Reference proteome</keyword>
<name>A0ABD3AVI0_9GENT</name>